<dbReference type="EMBL" id="JANPWB010000005">
    <property type="protein sequence ID" value="KAJ1186447.1"/>
    <property type="molecule type" value="Genomic_DNA"/>
</dbReference>
<evidence type="ECO:0000313" key="2">
    <source>
        <dbReference type="Proteomes" id="UP001066276"/>
    </source>
</evidence>
<gene>
    <name evidence="1" type="ORF">NDU88_003228</name>
</gene>
<evidence type="ECO:0000313" key="1">
    <source>
        <dbReference type="EMBL" id="KAJ1186447.1"/>
    </source>
</evidence>
<dbReference type="AlphaFoldDB" id="A0AAV7UBX2"/>
<sequence length="135" mass="14479">MVNRTLLCSSGKFARTAGHGSQPVVPACSSSAGFNTCSVIGALLYHLELHHRLQRIREWGWSSALTLTDSLVQPLGSSTLYFTAAARFFPSRRAASSSLSGFQAFRCTGLTLQSDNSGMQRDDVCLVANVGLLLP</sequence>
<dbReference type="Proteomes" id="UP001066276">
    <property type="component" value="Chromosome 3_1"/>
</dbReference>
<proteinExistence type="predicted"/>
<comment type="caution">
    <text evidence="1">The sequence shown here is derived from an EMBL/GenBank/DDBJ whole genome shotgun (WGS) entry which is preliminary data.</text>
</comment>
<accession>A0AAV7UBX2</accession>
<organism evidence="1 2">
    <name type="scientific">Pleurodeles waltl</name>
    <name type="common">Iberian ribbed newt</name>
    <dbReference type="NCBI Taxonomy" id="8319"/>
    <lineage>
        <taxon>Eukaryota</taxon>
        <taxon>Metazoa</taxon>
        <taxon>Chordata</taxon>
        <taxon>Craniata</taxon>
        <taxon>Vertebrata</taxon>
        <taxon>Euteleostomi</taxon>
        <taxon>Amphibia</taxon>
        <taxon>Batrachia</taxon>
        <taxon>Caudata</taxon>
        <taxon>Salamandroidea</taxon>
        <taxon>Salamandridae</taxon>
        <taxon>Pleurodelinae</taxon>
        <taxon>Pleurodeles</taxon>
    </lineage>
</organism>
<protein>
    <submittedName>
        <fullName evidence="1">Uncharacterized protein</fullName>
    </submittedName>
</protein>
<reference evidence="1" key="1">
    <citation type="journal article" date="2022" name="bioRxiv">
        <title>Sequencing and chromosome-scale assembly of the giantPleurodeles waltlgenome.</title>
        <authorList>
            <person name="Brown T."/>
            <person name="Elewa A."/>
            <person name="Iarovenko S."/>
            <person name="Subramanian E."/>
            <person name="Araus A.J."/>
            <person name="Petzold A."/>
            <person name="Susuki M."/>
            <person name="Suzuki K.-i.T."/>
            <person name="Hayashi T."/>
            <person name="Toyoda A."/>
            <person name="Oliveira C."/>
            <person name="Osipova E."/>
            <person name="Leigh N.D."/>
            <person name="Simon A."/>
            <person name="Yun M.H."/>
        </authorList>
    </citation>
    <scope>NUCLEOTIDE SEQUENCE</scope>
    <source>
        <strain evidence="1">20211129_DDA</strain>
        <tissue evidence="1">Liver</tissue>
    </source>
</reference>
<name>A0AAV7UBX2_PLEWA</name>
<keyword evidence="2" id="KW-1185">Reference proteome</keyword>